<dbReference type="Proteomes" id="UP001187343">
    <property type="component" value="Unassembled WGS sequence"/>
</dbReference>
<evidence type="ECO:0000313" key="3">
    <source>
        <dbReference type="Proteomes" id="UP001187343"/>
    </source>
</evidence>
<keyword evidence="3" id="KW-1185">Reference proteome</keyword>
<accession>A0AA88Q1C6</accession>
<comment type="caution">
    <text evidence="2">The sequence shown here is derived from an EMBL/GenBank/DDBJ whole genome shotgun (WGS) entry which is preliminary data.</text>
</comment>
<evidence type="ECO:0000256" key="1">
    <source>
        <dbReference type="SAM" id="MobiDB-lite"/>
    </source>
</evidence>
<sequence length="308" mass="33156">MSTYFRQGATTVAPMADNCSPQETPMPRLFALGLSVPASSSWKRQEQKEQSQACLFQKRREYKPQASLRQREVNAPELVKPPVPEASSQECSSEEAPVLECCSQGTPAETPQEEPVSELFPAEALIPEGSPQGASSLHRIPKASSFPHGAPMLKLFTLGISIPILSTKKYRLHKYEASLTHRICLPVITAEKSPVPESSSQGVAMPECSTQEESMAMGTPQSLSLLAAHLDEVMVEAIEPCRSSSNKAGMSQGVSQPAKAPKEVLMPDCSPQEAPMLECSSEDKPMLLPASDSRGTASLAVPVRGTPR</sequence>
<gene>
    <name evidence="2" type="ORF">Q8A67_006011</name>
</gene>
<dbReference type="AlphaFoldDB" id="A0AA88Q1C6"/>
<reference evidence="2" key="1">
    <citation type="submission" date="2023-08" db="EMBL/GenBank/DDBJ databases">
        <title>Chromosome-level Genome Assembly of mud carp (Cirrhinus molitorella).</title>
        <authorList>
            <person name="Liu H."/>
        </authorList>
    </citation>
    <scope>NUCLEOTIDE SEQUENCE</scope>
    <source>
        <strain evidence="2">Prfri</strain>
        <tissue evidence="2">Muscle</tissue>
    </source>
</reference>
<proteinExistence type="predicted"/>
<protein>
    <submittedName>
        <fullName evidence="2">Uncharacterized protein</fullName>
    </submittedName>
</protein>
<dbReference type="EMBL" id="JAUYZG010000005">
    <property type="protein sequence ID" value="KAK2907026.1"/>
    <property type="molecule type" value="Genomic_DNA"/>
</dbReference>
<name>A0AA88Q1C6_9TELE</name>
<organism evidence="2 3">
    <name type="scientific">Cirrhinus molitorella</name>
    <name type="common">mud carp</name>
    <dbReference type="NCBI Taxonomy" id="172907"/>
    <lineage>
        <taxon>Eukaryota</taxon>
        <taxon>Metazoa</taxon>
        <taxon>Chordata</taxon>
        <taxon>Craniata</taxon>
        <taxon>Vertebrata</taxon>
        <taxon>Euteleostomi</taxon>
        <taxon>Actinopterygii</taxon>
        <taxon>Neopterygii</taxon>
        <taxon>Teleostei</taxon>
        <taxon>Ostariophysi</taxon>
        <taxon>Cypriniformes</taxon>
        <taxon>Cyprinidae</taxon>
        <taxon>Labeoninae</taxon>
        <taxon>Labeonini</taxon>
        <taxon>Cirrhinus</taxon>
    </lineage>
</organism>
<feature type="region of interest" description="Disordered" evidence="1">
    <location>
        <begin position="244"/>
        <end position="308"/>
    </location>
</feature>
<evidence type="ECO:0000313" key="2">
    <source>
        <dbReference type="EMBL" id="KAK2907026.1"/>
    </source>
</evidence>
<feature type="compositionally biased region" description="Polar residues" evidence="1">
    <location>
        <begin position="244"/>
        <end position="255"/>
    </location>
</feature>